<dbReference type="Proteomes" id="UP000514462">
    <property type="component" value="Chromosome"/>
</dbReference>
<name>A0A0F1KFJ6_KLEAE</name>
<dbReference type="AlphaFoldDB" id="A0A0F1KFJ6"/>
<dbReference type="Gene3D" id="3.10.50.40">
    <property type="match status" value="1"/>
</dbReference>
<comment type="subunit">
    <text evidence="3">Homodimer.</text>
</comment>
<dbReference type="GO" id="GO:0003755">
    <property type="term" value="F:peptidyl-prolyl cis-trans isomerase activity"/>
    <property type="evidence" value="ECO:0007669"/>
    <property type="project" value="UniProtKB-UniRule"/>
</dbReference>
<feature type="domain" description="PPIase FKBP-type" evidence="8">
    <location>
        <begin position="120"/>
        <end position="206"/>
    </location>
</feature>
<dbReference type="FunFam" id="1.10.287.460:FF:000001">
    <property type="entry name" value="Peptidyl-prolyl cis-trans isomerase"/>
    <property type="match status" value="1"/>
</dbReference>
<reference evidence="9" key="4">
    <citation type="submission" date="2023-11" db="EMBL/GenBank/DDBJ databases">
        <title>Detection of rare carbapenemases in Enterobacterales - comparison of two colorimetric and two CIM-based carbapenemase assays.</title>
        <authorList>
            <person name="Schaffarczyk L."/>
            <person name="Noster J."/>
            <person name="Stelzer Y."/>
            <person name="Sattler J."/>
            <person name="Gatermann S."/>
            <person name="Hamprecht A."/>
        </authorList>
    </citation>
    <scope>NUCLEOTIDE SEQUENCE</scope>
    <source>
        <strain evidence="9">CIM-Cont-037</strain>
    </source>
</reference>
<dbReference type="PANTHER" id="PTHR43811:SF23">
    <property type="entry name" value="FKBP-TYPE 22 KDA PEPTIDYL-PROLYL CIS-TRANS ISOMERASE"/>
    <property type="match status" value="1"/>
</dbReference>
<dbReference type="FunFam" id="3.10.50.40:FF:000004">
    <property type="entry name" value="Peptidyl-prolyl cis-trans isomerase"/>
    <property type="match status" value="1"/>
</dbReference>
<dbReference type="GO" id="GO:0006457">
    <property type="term" value="P:protein folding"/>
    <property type="evidence" value="ECO:0007669"/>
    <property type="project" value="InterPro"/>
</dbReference>
<protein>
    <recommendedName>
        <fullName evidence="7">Peptidyl-prolyl cis-trans isomerase</fullName>
        <ecNumber evidence="7">5.2.1.8</ecNumber>
    </recommendedName>
</protein>
<dbReference type="Pfam" id="PF01346">
    <property type="entry name" value="FKBP_N"/>
    <property type="match status" value="1"/>
</dbReference>
<dbReference type="InterPro" id="IPR001179">
    <property type="entry name" value="PPIase_FKBP_dom"/>
</dbReference>
<evidence type="ECO:0000313" key="9">
    <source>
        <dbReference type="EMBL" id="MDX7016701.1"/>
    </source>
</evidence>
<dbReference type="InterPro" id="IPR036944">
    <property type="entry name" value="PPIase_FKBP_N_sf"/>
</dbReference>
<dbReference type="InterPro" id="IPR000774">
    <property type="entry name" value="PPIase_FKBP_N"/>
</dbReference>
<proteinExistence type="inferred from homology"/>
<evidence type="ECO:0000256" key="7">
    <source>
        <dbReference type="RuleBase" id="RU003915"/>
    </source>
</evidence>
<evidence type="ECO:0000256" key="3">
    <source>
        <dbReference type="ARBA" id="ARBA00011738"/>
    </source>
</evidence>
<evidence type="ECO:0000313" key="13">
    <source>
        <dbReference type="Proteomes" id="UP001303386"/>
    </source>
</evidence>
<dbReference type="RefSeq" id="WP_002886687.1">
    <property type="nucleotide sequence ID" value="NZ_AP022108.1"/>
</dbReference>
<evidence type="ECO:0000313" key="11">
    <source>
        <dbReference type="EMBL" id="QMR39494.1"/>
    </source>
</evidence>
<dbReference type="Proteomes" id="UP001303386">
    <property type="component" value="Unassembled WGS sequence"/>
</dbReference>
<accession>A0A0F1KFJ6</accession>
<comment type="catalytic activity">
    <reaction evidence="1 6 7">
        <text>[protein]-peptidylproline (omega=180) = [protein]-peptidylproline (omega=0)</text>
        <dbReference type="Rhea" id="RHEA:16237"/>
        <dbReference type="Rhea" id="RHEA-COMP:10747"/>
        <dbReference type="Rhea" id="RHEA-COMP:10748"/>
        <dbReference type="ChEBI" id="CHEBI:83833"/>
        <dbReference type="ChEBI" id="CHEBI:83834"/>
        <dbReference type="EC" id="5.2.1.8"/>
    </reaction>
</comment>
<evidence type="ECO:0000256" key="4">
    <source>
        <dbReference type="ARBA" id="ARBA00023110"/>
    </source>
</evidence>
<reference evidence="10" key="3">
    <citation type="journal article" date="2023" name="J. Hosp. Infect.">
        <title>Cross-contamination of carbapenem-resistant Gram-negative bacteria between patients and hospital environment in the first year of a newly built surgical ward.</title>
        <authorList>
            <person name="Boutin S."/>
            <person name="Scherrer M."/>
            <person name="Spath I."/>
            <person name="Kocer K."/>
            <person name="Heeg K."/>
            <person name="Nurjadi D."/>
        </authorList>
    </citation>
    <scope>NUCLEOTIDE SEQUENCE</scope>
    <source>
        <strain evidence="10">KE10384</strain>
    </source>
</reference>
<gene>
    <name evidence="10" type="primary">fklB</name>
    <name evidence="11" type="ORF">HV331_08310</name>
    <name evidence="10" type="ORF">PZT46_18065</name>
    <name evidence="9" type="ORF">SJ059_19820</name>
</gene>
<comment type="similarity">
    <text evidence="2 7">Belongs to the FKBP-type PPIase family.</text>
</comment>
<dbReference type="EMBL" id="JARELW010000007">
    <property type="protein sequence ID" value="MEA8801154.1"/>
    <property type="molecule type" value="Genomic_DNA"/>
</dbReference>
<dbReference type="PANTHER" id="PTHR43811">
    <property type="entry name" value="FKBP-TYPE PEPTIDYL-PROLYL CIS-TRANS ISOMERASE FKPA"/>
    <property type="match status" value="1"/>
</dbReference>
<evidence type="ECO:0000256" key="2">
    <source>
        <dbReference type="ARBA" id="ARBA00006577"/>
    </source>
</evidence>
<evidence type="ECO:0000259" key="8">
    <source>
        <dbReference type="PROSITE" id="PS50059"/>
    </source>
</evidence>
<dbReference type="GeneID" id="93310069"/>
<dbReference type="GeneID" id="93275395"/>
<dbReference type="Gene3D" id="1.10.287.460">
    <property type="entry name" value="Peptidyl-prolyl cis-trans isomerase, FKBP-type, N-terminal domain"/>
    <property type="match status" value="1"/>
</dbReference>
<keyword evidence="5 6" id="KW-0413">Isomerase</keyword>
<dbReference type="InterPro" id="IPR046357">
    <property type="entry name" value="PPIase_dom_sf"/>
</dbReference>
<dbReference type="EMBL" id="JAWZZT010000019">
    <property type="protein sequence ID" value="MDX7016701.1"/>
    <property type="molecule type" value="Genomic_DNA"/>
</dbReference>
<evidence type="ECO:0000313" key="10">
    <source>
        <dbReference type="EMBL" id="MEA8801154.1"/>
    </source>
</evidence>
<dbReference type="NCBIfam" id="NF008602">
    <property type="entry name" value="PRK11570.1"/>
    <property type="match status" value="1"/>
</dbReference>
<evidence type="ECO:0000256" key="6">
    <source>
        <dbReference type="PROSITE-ProRule" id="PRU00277"/>
    </source>
</evidence>
<evidence type="ECO:0000256" key="5">
    <source>
        <dbReference type="ARBA" id="ARBA00023235"/>
    </source>
</evidence>
<dbReference type="OMA" id="THYHGTF"/>
<dbReference type="EC" id="5.2.1.8" evidence="7"/>
<dbReference type="PROSITE" id="PS50059">
    <property type="entry name" value="FKBP_PPIASE"/>
    <property type="match status" value="1"/>
</dbReference>
<sequence>MATPTFDTIEAQASYGIGLQVGQQLSESGLQGLLPEALVAGIADALEGNQPQVPVEAVHRALREIHERADAVRRERFQAMAADGQKYLDENREKEGVNSTESGLQFRVLTQGEGPIPARTDRVRVHYTGKLIDGTVFDSSVARGEPAEFPVTGVIGGWIEALTLMPVGSKWELTIPHNLAYGERGAGASIPPFSTLIFEVELLDII</sequence>
<keyword evidence="4 6" id="KW-0697">Rotamase</keyword>
<reference evidence="11" key="2">
    <citation type="journal article" date="2021" name="Microb. Genom.">
        <title>A genomic epidemiological study shows that prevalence of antimicrobial resistance in Enterobacterales is associated with the livestock host, as well as antimicrobial usage.</title>
        <authorList>
            <person name="AbuOun M."/>
            <person name="Jones H."/>
            <person name="Stubberfield E."/>
            <person name="Gilson D."/>
            <person name="Shaw L.P."/>
            <person name="Hubbard A.T.M."/>
            <person name="Chau K.K."/>
            <person name="Sebra R."/>
            <person name="Peto T.E.A."/>
            <person name="Crook D.W."/>
            <person name="Read D.S."/>
            <person name="Gweon H.S."/>
            <person name="Walker A.S."/>
            <person name="Stoesser N."/>
            <person name="Smith R.P."/>
            <person name="Anjum M.F."/>
            <person name="On Behalf Of The Rehab Consortium."/>
        </authorList>
    </citation>
    <scope>NUCLEOTIDE SEQUENCE</scope>
    <source>
        <strain evidence="11">RHBSTW-00938</strain>
    </source>
</reference>
<evidence type="ECO:0000313" key="12">
    <source>
        <dbReference type="Proteomes" id="UP000514462"/>
    </source>
</evidence>
<dbReference type="Pfam" id="PF00254">
    <property type="entry name" value="FKBP_C"/>
    <property type="match status" value="1"/>
</dbReference>
<dbReference type="EMBL" id="CP055904">
    <property type="protein sequence ID" value="QMR39494.1"/>
    <property type="molecule type" value="Genomic_DNA"/>
</dbReference>
<accession>A0A157UGJ9</accession>
<organism evidence="10 13">
    <name type="scientific">Klebsiella aerogenes</name>
    <name type="common">Enterobacter aerogenes</name>
    <dbReference type="NCBI Taxonomy" id="548"/>
    <lineage>
        <taxon>Bacteria</taxon>
        <taxon>Pseudomonadati</taxon>
        <taxon>Pseudomonadota</taxon>
        <taxon>Gammaproteobacteria</taxon>
        <taxon>Enterobacterales</taxon>
        <taxon>Enterobacteriaceae</taxon>
        <taxon>Klebsiella/Raoultella group</taxon>
        <taxon>Klebsiella</taxon>
    </lineage>
</organism>
<reference evidence="12" key="1">
    <citation type="submission" date="2020-06" db="EMBL/GenBank/DDBJ databases">
        <title>REHAB project genomes.</title>
        <authorList>
            <person name="Shaw L.P."/>
        </authorList>
    </citation>
    <scope>NUCLEOTIDE SEQUENCE [LARGE SCALE GENOMIC DNA]</scope>
    <source>
        <strain evidence="12">RHBSTW-00938</strain>
    </source>
</reference>
<evidence type="ECO:0000256" key="1">
    <source>
        <dbReference type="ARBA" id="ARBA00000971"/>
    </source>
</evidence>
<dbReference type="SMR" id="A0A0F1KFJ6"/>
<dbReference type="Proteomes" id="UP001279012">
    <property type="component" value="Unassembled WGS sequence"/>
</dbReference>
<dbReference type="SUPFAM" id="SSF54534">
    <property type="entry name" value="FKBP-like"/>
    <property type="match status" value="1"/>
</dbReference>